<comment type="caution">
    <text evidence="11">The sequence shown here is derived from an EMBL/GenBank/DDBJ whole genome shotgun (WGS) entry which is preliminary data.</text>
</comment>
<dbReference type="EMBL" id="CAXLJM020000018">
    <property type="protein sequence ID" value="CAL8084665.1"/>
    <property type="molecule type" value="Genomic_DNA"/>
</dbReference>
<comment type="subcellular location">
    <subcellularLocation>
        <location evidence="1">Membrane</location>
    </subcellularLocation>
</comment>
<dbReference type="InterPro" id="IPR007110">
    <property type="entry name" value="Ig-like_dom"/>
</dbReference>
<evidence type="ECO:0000256" key="4">
    <source>
        <dbReference type="ARBA" id="ARBA00023136"/>
    </source>
</evidence>
<evidence type="ECO:0000256" key="1">
    <source>
        <dbReference type="ARBA" id="ARBA00004370"/>
    </source>
</evidence>
<dbReference type="Gene3D" id="2.60.40.10">
    <property type="entry name" value="Immunoglobulins"/>
    <property type="match status" value="2"/>
</dbReference>
<keyword evidence="5" id="KW-1015">Disulfide bond</keyword>
<dbReference type="PANTHER" id="PTHR23277:SF108">
    <property type="entry name" value="FASCICLIN-3"/>
    <property type="match status" value="1"/>
</dbReference>
<dbReference type="InterPro" id="IPR013783">
    <property type="entry name" value="Ig-like_fold"/>
</dbReference>
<feature type="region of interest" description="Disordered" evidence="7">
    <location>
        <begin position="721"/>
        <end position="741"/>
    </location>
</feature>
<dbReference type="SUPFAM" id="SSF48726">
    <property type="entry name" value="Immunoglobulin"/>
    <property type="match status" value="1"/>
</dbReference>
<evidence type="ECO:0000313" key="11">
    <source>
        <dbReference type="EMBL" id="CAL8084665.1"/>
    </source>
</evidence>
<sequence>MNLKIIFGLVSCAILSVIVDGQERSPVITIGAWMENDFSAPWNHNSTPPLEPSPFPDSIVVPSSVRGLSLVCNASYPVEWNFHRERWGGKSRLQYAIKTTRISDDLNVKGFSTELSFFSFESNSITGNYTCQKVGYSGLSDSLYVFWEGGSPPYLTLAKTYRKPVIIPFRNDSQSFTLPCIVSTPSITPILHKEVGDHEVVIPLNQSVTYEPKVGYTLTDLPDPYGKYSCSVGDVEEDGDGDIVSFTIINADDGPKPEFNDTIRHGAYFHIDSNKKEITCCSAGPKGPKLKLVQCDHPTICALAKHTLHKMESSKKRNGSCSTIGMRFRRAGVFRCAGAGIDIVREYFYPMPEMPQHPFMQEKPTKKPGSKDEKDSTDASVTSTTSATPTKDAPDPYFDWKEADQTKMMLVTKIKGPLYVGENRTFLCRVSPFYYAEGIVWGVGFKNESMQYYNGLDGKVPDLFGGHGHPAINNRHFQILLGHNQAYLDITIEKQLDSLVCFAPVWNSSEWGSKAISFEVKMPTSPTIHGKDLKQVTWYLNDTMKSLVCDFDGEPTPKIIWKRGNRTLARNTNTKNNTSTLSFPRVSLFADSDFECIATNEAGSVSKNFHVTVIHSSSSALSVILILSLVAFIIISLALAFMCKRMKSQKNVISHLANLAFKDVNDTSRNGTAGLNTTSHTRSNVSIDTNGVALPTSSLPVSIPPTNMYQENNKGINGFLSSNHPDGNLDEPRSPTSLNFSTYQKF</sequence>
<name>A0ABP1Q6R9_9HEXA</name>
<evidence type="ECO:0000256" key="5">
    <source>
        <dbReference type="ARBA" id="ARBA00023157"/>
    </source>
</evidence>
<dbReference type="PANTHER" id="PTHR23277">
    <property type="entry name" value="NECTIN-RELATED"/>
    <property type="match status" value="1"/>
</dbReference>
<evidence type="ECO:0000256" key="8">
    <source>
        <dbReference type="SAM" id="Phobius"/>
    </source>
</evidence>
<dbReference type="Pfam" id="PF07679">
    <property type="entry name" value="I-set"/>
    <property type="match status" value="1"/>
</dbReference>
<keyword evidence="3" id="KW-0677">Repeat</keyword>
<evidence type="ECO:0000256" key="3">
    <source>
        <dbReference type="ARBA" id="ARBA00022737"/>
    </source>
</evidence>
<feature type="domain" description="Ig-like" evidence="10">
    <location>
        <begin position="526"/>
        <end position="612"/>
    </location>
</feature>
<gene>
    <name evidence="11" type="ORF">ODALV1_LOCUS5870</name>
</gene>
<reference evidence="11 12" key="1">
    <citation type="submission" date="2024-08" db="EMBL/GenBank/DDBJ databases">
        <authorList>
            <person name="Cucini C."/>
            <person name="Frati F."/>
        </authorList>
    </citation>
    <scope>NUCLEOTIDE SEQUENCE [LARGE SCALE GENOMIC DNA]</scope>
</reference>
<dbReference type="InterPro" id="IPR036179">
    <property type="entry name" value="Ig-like_dom_sf"/>
</dbReference>
<evidence type="ECO:0000256" key="6">
    <source>
        <dbReference type="ARBA" id="ARBA00023180"/>
    </source>
</evidence>
<feature type="chain" id="PRO_5045749848" description="Ig-like domain-containing protein" evidence="9">
    <location>
        <begin position="22"/>
        <end position="746"/>
    </location>
</feature>
<evidence type="ECO:0000256" key="2">
    <source>
        <dbReference type="ARBA" id="ARBA00022729"/>
    </source>
</evidence>
<evidence type="ECO:0000256" key="7">
    <source>
        <dbReference type="SAM" id="MobiDB-lite"/>
    </source>
</evidence>
<keyword evidence="6" id="KW-0325">Glycoprotein</keyword>
<dbReference type="InterPro" id="IPR013098">
    <property type="entry name" value="Ig_I-set"/>
</dbReference>
<protein>
    <recommendedName>
        <fullName evidence="10">Ig-like domain-containing protein</fullName>
    </recommendedName>
</protein>
<keyword evidence="12" id="KW-1185">Reference proteome</keyword>
<proteinExistence type="predicted"/>
<evidence type="ECO:0000259" key="10">
    <source>
        <dbReference type="PROSITE" id="PS50835"/>
    </source>
</evidence>
<dbReference type="PROSITE" id="PS50835">
    <property type="entry name" value="IG_LIKE"/>
    <property type="match status" value="1"/>
</dbReference>
<evidence type="ECO:0000313" key="12">
    <source>
        <dbReference type="Proteomes" id="UP001642540"/>
    </source>
</evidence>
<dbReference type="Proteomes" id="UP001642540">
    <property type="component" value="Unassembled WGS sequence"/>
</dbReference>
<evidence type="ECO:0000256" key="9">
    <source>
        <dbReference type="SAM" id="SignalP"/>
    </source>
</evidence>
<dbReference type="InterPro" id="IPR051427">
    <property type="entry name" value="Nectin/Nectin-like"/>
</dbReference>
<feature type="compositionally biased region" description="Low complexity" evidence="7">
    <location>
        <begin position="378"/>
        <end position="391"/>
    </location>
</feature>
<keyword evidence="2 9" id="KW-0732">Signal</keyword>
<organism evidence="11 12">
    <name type="scientific">Orchesella dallaii</name>
    <dbReference type="NCBI Taxonomy" id="48710"/>
    <lineage>
        <taxon>Eukaryota</taxon>
        <taxon>Metazoa</taxon>
        <taxon>Ecdysozoa</taxon>
        <taxon>Arthropoda</taxon>
        <taxon>Hexapoda</taxon>
        <taxon>Collembola</taxon>
        <taxon>Entomobryomorpha</taxon>
        <taxon>Entomobryoidea</taxon>
        <taxon>Orchesellidae</taxon>
        <taxon>Orchesellinae</taxon>
        <taxon>Orchesella</taxon>
    </lineage>
</organism>
<feature type="transmembrane region" description="Helical" evidence="8">
    <location>
        <begin position="620"/>
        <end position="641"/>
    </location>
</feature>
<accession>A0ABP1Q6R9</accession>
<feature type="region of interest" description="Disordered" evidence="7">
    <location>
        <begin position="358"/>
        <end position="397"/>
    </location>
</feature>
<feature type="compositionally biased region" description="Basic and acidic residues" evidence="7">
    <location>
        <begin position="363"/>
        <end position="377"/>
    </location>
</feature>
<keyword evidence="8" id="KW-0812">Transmembrane</keyword>
<keyword evidence="8" id="KW-1133">Transmembrane helix</keyword>
<feature type="signal peptide" evidence="9">
    <location>
        <begin position="1"/>
        <end position="21"/>
    </location>
</feature>
<keyword evidence="4 8" id="KW-0472">Membrane</keyword>